<accession>A0A1U9K0C1</accession>
<dbReference type="InterPro" id="IPR055348">
    <property type="entry name" value="DctQ"/>
</dbReference>
<feature type="transmembrane region" description="Helical" evidence="9">
    <location>
        <begin position="93"/>
        <end position="116"/>
    </location>
</feature>
<dbReference type="OrthoDB" id="9180463at2"/>
<dbReference type="GO" id="GO:0015740">
    <property type="term" value="P:C4-dicarboxylate transport"/>
    <property type="evidence" value="ECO:0007669"/>
    <property type="project" value="TreeGrafter"/>
</dbReference>
<keyword evidence="5 9" id="KW-0812">Transmembrane</keyword>
<evidence type="ECO:0000256" key="7">
    <source>
        <dbReference type="ARBA" id="ARBA00023136"/>
    </source>
</evidence>
<keyword evidence="3" id="KW-1003">Cell membrane</keyword>
<evidence type="ECO:0000256" key="9">
    <source>
        <dbReference type="RuleBase" id="RU369079"/>
    </source>
</evidence>
<keyword evidence="4 9" id="KW-0997">Cell inner membrane</keyword>
<gene>
    <name evidence="11" type="ORF">PAEH1_07750</name>
</gene>
<dbReference type="AlphaFoldDB" id="A0A1U9K0C1"/>
<dbReference type="Proteomes" id="UP000189369">
    <property type="component" value="Chromosome"/>
</dbReference>
<dbReference type="KEGG" id="phn:PAEH1_07750"/>
<evidence type="ECO:0000313" key="11">
    <source>
        <dbReference type="EMBL" id="AQS51477.1"/>
    </source>
</evidence>
<evidence type="ECO:0000256" key="8">
    <source>
        <dbReference type="ARBA" id="ARBA00038436"/>
    </source>
</evidence>
<dbReference type="GO" id="GO:0005886">
    <property type="term" value="C:plasma membrane"/>
    <property type="evidence" value="ECO:0007669"/>
    <property type="project" value="UniProtKB-SubCell"/>
</dbReference>
<evidence type="ECO:0000313" key="12">
    <source>
        <dbReference type="Proteomes" id="UP000189369"/>
    </source>
</evidence>
<reference evidence="11 12" key="1">
    <citation type="submission" date="2017-01" db="EMBL/GenBank/DDBJ databases">
        <title>Complete Genome Sequence of Paenalcaligenes hominis, Isolated from a paraplegic Patient with neurogenic bladder.</title>
        <authorList>
            <person name="Mukhopadhyay R."/>
            <person name="Joaquin J."/>
            <person name="Hogue R."/>
            <person name="Kilaru A."/>
            <person name="Jospin G."/>
            <person name="Mars K."/>
            <person name="Eisen J.A."/>
            <person name="Chaturvedi V."/>
        </authorList>
    </citation>
    <scope>NUCLEOTIDE SEQUENCE [LARGE SCALE GENOMIC DNA]</scope>
    <source>
        <strain evidence="11 12">15S00501</strain>
    </source>
</reference>
<dbReference type="STRING" id="643674.PAEH1_07750"/>
<evidence type="ECO:0000256" key="4">
    <source>
        <dbReference type="ARBA" id="ARBA00022519"/>
    </source>
</evidence>
<evidence type="ECO:0000256" key="1">
    <source>
        <dbReference type="ARBA" id="ARBA00004429"/>
    </source>
</evidence>
<evidence type="ECO:0000256" key="5">
    <source>
        <dbReference type="ARBA" id="ARBA00022692"/>
    </source>
</evidence>
<comment type="similarity">
    <text evidence="8 9">Belongs to the TRAP transporter small permease family.</text>
</comment>
<dbReference type="GO" id="GO:0022857">
    <property type="term" value="F:transmembrane transporter activity"/>
    <property type="evidence" value="ECO:0007669"/>
    <property type="project" value="UniProtKB-UniRule"/>
</dbReference>
<keyword evidence="6 9" id="KW-1133">Transmembrane helix</keyword>
<comment type="function">
    <text evidence="9">Part of the tripartite ATP-independent periplasmic (TRAP) transport system.</text>
</comment>
<protein>
    <recommendedName>
        <fullName evidence="9">TRAP transporter small permease protein</fullName>
    </recommendedName>
</protein>
<keyword evidence="7 9" id="KW-0472">Membrane</keyword>
<evidence type="ECO:0000259" key="10">
    <source>
        <dbReference type="Pfam" id="PF04290"/>
    </source>
</evidence>
<dbReference type="PROSITE" id="PS51257">
    <property type="entry name" value="PROKAR_LIPOPROTEIN"/>
    <property type="match status" value="1"/>
</dbReference>
<evidence type="ECO:0000256" key="3">
    <source>
        <dbReference type="ARBA" id="ARBA00022475"/>
    </source>
</evidence>
<dbReference type="PANTHER" id="PTHR35011:SF2">
    <property type="entry name" value="2,3-DIKETO-L-GULONATE TRAP TRANSPORTER SMALL PERMEASE PROTEIN YIAM"/>
    <property type="match status" value="1"/>
</dbReference>
<evidence type="ECO:0000256" key="6">
    <source>
        <dbReference type="ARBA" id="ARBA00022989"/>
    </source>
</evidence>
<comment type="subunit">
    <text evidence="9">The complex comprises the extracytoplasmic solute receptor protein and the two transmembrane proteins.</text>
</comment>
<feature type="domain" description="Tripartite ATP-independent periplasmic transporters DctQ component" evidence="10">
    <location>
        <begin position="30"/>
        <end position="162"/>
    </location>
</feature>
<dbReference type="EMBL" id="CP019697">
    <property type="protein sequence ID" value="AQS51477.1"/>
    <property type="molecule type" value="Genomic_DNA"/>
</dbReference>
<evidence type="ECO:0000256" key="2">
    <source>
        <dbReference type="ARBA" id="ARBA00022448"/>
    </source>
</evidence>
<proteinExistence type="inferred from homology"/>
<dbReference type="PANTHER" id="PTHR35011">
    <property type="entry name" value="2,3-DIKETO-L-GULONATE TRAP TRANSPORTER SMALL PERMEASE PROTEIN YIAM"/>
    <property type="match status" value="1"/>
</dbReference>
<keyword evidence="2 9" id="KW-0813">Transport</keyword>
<dbReference type="InterPro" id="IPR007387">
    <property type="entry name" value="TRAP_DctQ"/>
</dbReference>
<comment type="subcellular location">
    <subcellularLocation>
        <location evidence="1 9">Cell inner membrane</location>
        <topology evidence="1 9">Multi-pass membrane protein</topology>
    </subcellularLocation>
</comment>
<sequence>MSLTAPRAAGPYHVLMSCCGAFSAITFGLMSVLVTLDVVLRNLDIDLIPASVEITEYMLMVATFIAAPWLLYQGGHIRIDVVANLFPPSIQRVLAVFCNALGFFVCAVLAWQSWSVLQDSHHQGSVVFKELIFPEWWLSVPLLIGSALLTLEFLRRLYNDFSRNEVV</sequence>
<feature type="transmembrane region" description="Helical" evidence="9">
    <location>
        <begin position="136"/>
        <end position="154"/>
    </location>
</feature>
<dbReference type="Pfam" id="PF04290">
    <property type="entry name" value="DctQ"/>
    <property type="match status" value="1"/>
</dbReference>
<feature type="transmembrane region" description="Helical" evidence="9">
    <location>
        <begin position="54"/>
        <end position="72"/>
    </location>
</feature>
<name>A0A1U9K0C1_9BURK</name>
<feature type="transmembrane region" description="Helical" evidence="9">
    <location>
        <begin position="12"/>
        <end position="34"/>
    </location>
</feature>
<organism evidence="11 12">
    <name type="scientific">Paenalcaligenes hominis</name>
    <dbReference type="NCBI Taxonomy" id="643674"/>
    <lineage>
        <taxon>Bacteria</taxon>
        <taxon>Pseudomonadati</taxon>
        <taxon>Pseudomonadota</taxon>
        <taxon>Betaproteobacteria</taxon>
        <taxon>Burkholderiales</taxon>
        <taxon>Alcaligenaceae</taxon>
        <taxon>Paenalcaligenes</taxon>
    </lineage>
</organism>